<dbReference type="GO" id="GO:0009062">
    <property type="term" value="P:fatty acid catabolic process"/>
    <property type="evidence" value="ECO:0007669"/>
    <property type="project" value="TreeGrafter"/>
</dbReference>
<dbReference type="EMBL" id="UOEJ01000065">
    <property type="protein sequence ID" value="VAV95271.1"/>
    <property type="molecule type" value="Genomic_DNA"/>
</dbReference>
<dbReference type="AlphaFoldDB" id="A0A3B0RVZ4"/>
<sequence>MTRPYSNSDRQPSVRTVPMQSDLNANGHIFGGWILSQMDLAGGGEAIRFCNGPVATVAIEGLNFHEPVLPGDWLSVYTDIVKVGTTSITLHIEVTVLRRDEENEIKVTEGDFVFVALDENHRPKKIEPSGN</sequence>
<protein>
    <submittedName>
        <fullName evidence="3">Cytosolic long-chain acyl-CoA thioester hydrolase family protein</fullName>
    </submittedName>
</protein>
<dbReference type="PROSITE" id="PS51770">
    <property type="entry name" value="HOTDOG_ACOT"/>
    <property type="match status" value="1"/>
</dbReference>
<evidence type="ECO:0000313" key="3">
    <source>
        <dbReference type="EMBL" id="VAV95271.1"/>
    </source>
</evidence>
<dbReference type="GO" id="GO:0006637">
    <property type="term" value="P:acyl-CoA metabolic process"/>
    <property type="evidence" value="ECO:0007669"/>
    <property type="project" value="TreeGrafter"/>
</dbReference>
<dbReference type="InterPro" id="IPR029069">
    <property type="entry name" value="HotDog_dom_sf"/>
</dbReference>
<dbReference type="SUPFAM" id="SSF54637">
    <property type="entry name" value="Thioesterase/thiol ester dehydrase-isomerase"/>
    <property type="match status" value="1"/>
</dbReference>
<organism evidence="3">
    <name type="scientific">hydrothermal vent metagenome</name>
    <dbReference type="NCBI Taxonomy" id="652676"/>
    <lineage>
        <taxon>unclassified sequences</taxon>
        <taxon>metagenomes</taxon>
        <taxon>ecological metagenomes</taxon>
    </lineage>
</organism>
<reference evidence="3" key="1">
    <citation type="submission" date="2018-06" db="EMBL/GenBank/DDBJ databases">
        <authorList>
            <person name="Zhirakovskaya E."/>
        </authorList>
    </citation>
    <scope>NUCLEOTIDE SEQUENCE</scope>
</reference>
<dbReference type="Gene3D" id="3.10.129.10">
    <property type="entry name" value="Hotdog Thioesterase"/>
    <property type="match status" value="1"/>
</dbReference>
<dbReference type="PANTHER" id="PTHR11049:SF5">
    <property type="entry name" value="ACYL-COA THIOESTER HYDROLASE YCIA"/>
    <property type="match status" value="1"/>
</dbReference>
<dbReference type="InterPro" id="IPR040170">
    <property type="entry name" value="Cytosol_ACT"/>
</dbReference>
<keyword evidence="1 3" id="KW-0378">Hydrolase</keyword>
<gene>
    <name evidence="3" type="ORF">MNBD_ALPHA01-130</name>
</gene>
<accession>A0A3B0RVZ4</accession>
<dbReference type="PANTHER" id="PTHR11049">
    <property type="entry name" value="ACYL COENZYME A THIOESTER HYDROLASE"/>
    <property type="match status" value="1"/>
</dbReference>
<dbReference type="InterPro" id="IPR006683">
    <property type="entry name" value="Thioestr_dom"/>
</dbReference>
<feature type="domain" description="HotDog ACOT-type" evidence="2">
    <location>
        <begin position="8"/>
        <end position="120"/>
    </location>
</feature>
<dbReference type="GO" id="GO:0005829">
    <property type="term" value="C:cytosol"/>
    <property type="evidence" value="ECO:0007669"/>
    <property type="project" value="TreeGrafter"/>
</dbReference>
<evidence type="ECO:0000259" key="2">
    <source>
        <dbReference type="PROSITE" id="PS51770"/>
    </source>
</evidence>
<dbReference type="Pfam" id="PF03061">
    <property type="entry name" value="4HBT"/>
    <property type="match status" value="1"/>
</dbReference>
<name>A0A3B0RVZ4_9ZZZZ</name>
<dbReference type="GO" id="GO:0052816">
    <property type="term" value="F:long-chain fatty acyl-CoA hydrolase activity"/>
    <property type="evidence" value="ECO:0007669"/>
    <property type="project" value="TreeGrafter"/>
</dbReference>
<dbReference type="InterPro" id="IPR033120">
    <property type="entry name" value="HOTDOG_ACOT"/>
</dbReference>
<proteinExistence type="predicted"/>
<dbReference type="CDD" id="cd03442">
    <property type="entry name" value="BFIT_BACH"/>
    <property type="match status" value="1"/>
</dbReference>
<evidence type="ECO:0000256" key="1">
    <source>
        <dbReference type="ARBA" id="ARBA00022801"/>
    </source>
</evidence>